<keyword evidence="5" id="KW-1185">Reference proteome</keyword>
<evidence type="ECO:0000313" key="5">
    <source>
        <dbReference type="Proteomes" id="UP000479114"/>
    </source>
</evidence>
<dbReference type="RefSeq" id="WP_162640867.1">
    <property type="nucleotide sequence ID" value="NZ_CP048286.1"/>
</dbReference>
<accession>A0A6C0P2J7</accession>
<gene>
    <name evidence="4" type="ORF">GZH47_15430</name>
</gene>
<keyword evidence="2" id="KW-0812">Transmembrane</keyword>
<dbReference type="InterPro" id="IPR008756">
    <property type="entry name" value="Peptidase_M56"/>
</dbReference>
<dbReference type="AlphaFoldDB" id="A0A6C0P2J7"/>
<evidence type="ECO:0000313" key="4">
    <source>
        <dbReference type="EMBL" id="QHW32063.1"/>
    </source>
</evidence>
<feature type="transmembrane region" description="Helical" evidence="2">
    <location>
        <begin position="39"/>
        <end position="65"/>
    </location>
</feature>
<proteinExistence type="predicted"/>
<feature type="region of interest" description="Disordered" evidence="1">
    <location>
        <begin position="327"/>
        <end position="364"/>
    </location>
</feature>
<evidence type="ECO:0000256" key="2">
    <source>
        <dbReference type="SAM" id="Phobius"/>
    </source>
</evidence>
<protein>
    <recommendedName>
        <fullName evidence="3">Peptidase M56 domain-containing protein</fullName>
    </recommendedName>
</protein>
<evidence type="ECO:0000259" key="3">
    <source>
        <dbReference type="Pfam" id="PF05569"/>
    </source>
</evidence>
<dbReference type="PANTHER" id="PTHR34978:SF3">
    <property type="entry name" value="SLR0241 PROTEIN"/>
    <property type="match status" value="1"/>
</dbReference>
<dbReference type="Pfam" id="PF05569">
    <property type="entry name" value="Peptidase_M56"/>
    <property type="match status" value="1"/>
</dbReference>
<dbReference type="Proteomes" id="UP000479114">
    <property type="component" value="Chromosome"/>
</dbReference>
<reference evidence="4 5" key="1">
    <citation type="submission" date="2020-02" db="EMBL/GenBank/DDBJ databases">
        <title>Paenibacillus sp. nov., isolated from rhizosphere soil of tomato.</title>
        <authorList>
            <person name="Weon H.-Y."/>
            <person name="Lee S.A."/>
        </authorList>
    </citation>
    <scope>NUCLEOTIDE SEQUENCE [LARGE SCALE GENOMIC DNA]</scope>
    <source>
        <strain evidence="4 5">14171R-81</strain>
    </source>
</reference>
<name>A0A6C0P2J7_9BACL</name>
<dbReference type="CDD" id="cd07341">
    <property type="entry name" value="M56_BlaR1_MecR1_like"/>
    <property type="match status" value="1"/>
</dbReference>
<feature type="domain" description="Peptidase M56" evidence="3">
    <location>
        <begin position="8"/>
        <end position="290"/>
    </location>
</feature>
<sequence>MMSALFIAVLNMSITASYAAIGVLLVRPALKKAPKIYAYALWSAVLVRMVAPVTLSSAFSLFGFLQTGDRTEAGRMVFVPPAVGYMQQPEIATGIATLDRAVNVALPEAIVGSSVNPMQLILWGASLVWAAGAVILLAYSMAVYWRTARSVRTATRIMGNVYESDRIGSPFVFGWIRPNIYVPVGLGERELRFIVAHEQTHIRRRDYLVKPIAYLALIVHWFNPLMWLSFAAMSKDMEMACDEGALQSLGGDNRHGYSQALLLLSTGKRNWLQGGPLTFGENHVTARIKRIVRYRRPGKRAMAFAFIAVAALIAGFVVNPAASATINADSGADGNATKNANANIGAGDEQPEPEREPQPQPDSAYVLSTNRVEPAGGGLYDINVEMVNGNHLSEEEAGGPGGGVYPDNYRGIYRLRVVNPLLSTQGSTASVYQGLSEDFGEQALNFAGRFDLALADYNGDGQLDFTLGQWGGSNGDFYCLYTLNARGKIEKLNTGGELYITDHEPSAPLDQVDGTSFAVKYYDQLSGAYKQHVYRWETDKFVRLKE</sequence>
<feature type="transmembrane region" description="Helical" evidence="2">
    <location>
        <begin position="301"/>
        <end position="318"/>
    </location>
</feature>
<dbReference type="KEGG" id="prz:GZH47_15430"/>
<dbReference type="EMBL" id="CP048286">
    <property type="protein sequence ID" value="QHW32063.1"/>
    <property type="molecule type" value="Genomic_DNA"/>
</dbReference>
<dbReference type="InterPro" id="IPR052173">
    <property type="entry name" value="Beta-lactam_resp_regulator"/>
</dbReference>
<dbReference type="PANTHER" id="PTHR34978">
    <property type="entry name" value="POSSIBLE SENSOR-TRANSDUCER PROTEIN BLAR"/>
    <property type="match status" value="1"/>
</dbReference>
<keyword evidence="2" id="KW-1133">Transmembrane helix</keyword>
<feature type="transmembrane region" description="Helical" evidence="2">
    <location>
        <begin position="120"/>
        <end position="145"/>
    </location>
</feature>
<keyword evidence="2" id="KW-0472">Membrane</keyword>
<organism evidence="4 5">
    <name type="scientific">Paenibacillus rhizovicinus</name>
    <dbReference type="NCBI Taxonomy" id="2704463"/>
    <lineage>
        <taxon>Bacteria</taxon>
        <taxon>Bacillati</taxon>
        <taxon>Bacillota</taxon>
        <taxon>Bacilli</taxon>
        <taxon>Bacillales</taxon>
        <taxon>Paenibacillaceae</taxon>
        <taxon>Paenibacillus</taxon>
    </lineage>
</organism>
<feature type="transmembrane region" description="Helical" evidence="2">
    <location>
        <begin position="212"/>
        <end position="230"/>
    </location>
</feature>
<evidence type="ECO:0000256" key="1">
    <source>
        <dbReference type="SAM" id="MobiDB-lite"/>
    </source>
</evidence>